<keyword evidence="3" id="KW-1185">Reference proteome</keyword>
<dbReference type="AlphaFoldDB" id="A0A2Z7BJF8"/>
<reference evidence="2 3" key="1">
    <citation type="journal article" date="2015" name="Proc. Natl. Acad. Sci. U.S.A.">
        <title>The resurrection genome of Boea hygrometrica: A blueprint for survival of dehydration.</title>
        <authorList>
            <person name="Xiao L."/>
            <person name="Yang G."/>
            <person name="Zhang L."/>
            <person name="Yang X."/>
            <person name="Zhao S."/>
            <person name="Ji Z."/>
            <person name="Zhou Q."/>
            <person name="Hu M."/>
            <person name="Wang Y."/>
            <person name="Chen M."/>
            <person name="Xu Y."/>
            <person name="Jin H."/>
            <person name="Xiao X."/>
            <person name="Hu G."/>
            <person name="Bao F."/>
            <person name="Hu Y."/>
            <person name="Wan P."/>
            <person name="Li L."/>
            <person name="Deng X."/>
            <person name="Kuang T."/>
            <person name="Xiang C."/>
            <person name="Zhu J.K."/>
            <person name="Oliver M.J."/>
            <person name="He Y."/>
        </authorList>
    </citation>
    <scope>NUCLEOTIDE SEQUENCE [LARGE SCALE GENOMIC DNA]</scope>
    <source>
        <strain evidence="3">cv. XS01</strain>
    </source>
</reference>
<name>A0A2Z7BJF8_9LAMI</name>
<gene>
    <name evidence="2" type="ORF">F511_33520</name>
</gene>
<evidence type="ECO:0000313" key="3">
    <source>
        <dbReference type="Proteomes" id="UP000250235"/>
    </source>
</evidence>
<organism evidence="2 3">
    <name type="scientific">Dorcoceras hygrometricum</name>
    <dbReference type="NCBI Taxonomy" id="472368"/>
    <lineage>
        <taxon>Eukaryota</taxon>
        <taxon>Viridiplantae</taxon>
        <taxon>Streptophyta</taxon>
        <taxon>Embryophyta</taxon>
        <taxon>Tracheophyta</taxon>
        <taxon>Spermatophyta</taxon>
        <taxon>Magnoliopsida</taxon>
        <taxon>eudicotyledons</taxon>
        <taxon>Gunneridae</taxon>
        <taxon>Pentapetalae</taxon>
        <taxon>asterids</taxon>
        <taxon>lamiids</taxon>
        <taxon>Lamiales</taxon>
        <taxon>Gesneriaceae</taxon>
        <taxon>Didymocarpoideae</taxon>
        <taxon>Trichosporeae</taxon>
        <taxon>Loxocarpinae</taxon>
        <taxon>Dorcoceras</taxon>
    </lineage>
</organism>
<feature type="region of interest" description="Disordered" evidence="1">
    <location>
        <begin position="67"/>
        <end position="90"/>
    </location>
</feature>
<protein>
    <submittedName>
        <fullName evidence="2">Uncharacterized protein</fullName>
    </submittedName>
</protein>
<dbReference type="EMBL" id="KV005765">
    <property type="protein sequence ID" value="KZV33499.1"/>
    <property type="molecule type" value="Genomic_DNA"/>
</dbReference>
<evidence type="ECO:0000256" key="1">
    <source>
        <dbReference type="SAM" id="MobiDB-lite"/>
    </source>
</evidence>
<proteinExistence type="predicted"/>
<dbReference type="Proteomes" id="UP000250235">
    <property type="component" value="Unassembled WGS sequence"/>
</dbReference>
<accession>A0A2Z7BJF8</accession>
<sequence>MGTDQLDLHSVQPGYVKNLQWETQTQATQMQEENTRSNLSTKSNLKTPNHATCYISSYEMHDGYQGIGHQGQQSADKISTEPPTPRTANQPVEIIDCGRNRQSGPRPETRLLRQPALEGLRSARTNSPRRIGRKRFSGEATAGGGACREEGGRRPMLGLGLGLEC</sequence>
<evidence type="ECO:0000313" key="2">
    <source>
        <dbReference type="EMBL" id="KZV33499.1"/>
    </source>
</evidence>